<name>A0A829ZCW6_9FIRM</name>
<dbReference type="EMBL" id="BLMI01000238">
    <property type="protein sequence ID" value="GFI41896.1"/>
    <property type="molecule type" value="Genomic_DNA"/>
</dbReference>
<feature type="domain" description="TNase-like" evidence="5">
    <location>
        <begin position="44"/>
        <end position="175"/>
    </location>
</feature>
<dbReference type="PROSITE" id="PS50830">
    <property type="entry name" value="TNASE_3"/>
    <property type="match status" value="1"/>
</dbReference>
<organism evidence="6 7">
    <name type="scientific">Thomasclavelia cocleata</name>
    <dbReference type="NCBI Taxonomy" id="69824"/>
    <lineage>
        <taxon>Bacteria</taxon>
        <taxon>Bacillati</taxon>
        <taxon>Bacillota</taxon>
        <taxon>Erysipelotrichia</taxon>
        <taxon>Erysipelotrichales</taxon>
        <taxon>Coprobacillaceae</taxon>
        <taxon>Thomasclavelia</taxon>
    </lineage>
</organism>
<dbReference type="GO" id="GO:1990599">
    <property type="term" value="F:3' overhang single-stranded DNA endodeoxyribonuclease activity"/>
    <property type="evidence" value="ECO:0007669"/>
    <property type="project" value="UniProtKB-EC"/>
</dbReference>
<gene>
    <name evidence="6" type="primary">nuc_2</name>
    <name evidence="6" type="ORF">IMSAGC017_01942</name>
</gene>
<dbReference type="Proteomes" id="UP000490821">
    <property type="component" value="Unassembled WGS sequence"/>
</dbReference>
<keyword evidence="4" id="KW-0812">Transmembrane</keyword>
<dbReference type="AlphaFoldDB" id="A0A829ZCW6"/>
<evidence type="ECO:0000256" key="4">
    <source>
        <dbReference type="SAM" id="Phobius"/>
    </source>
</evidence>
<evidence type="ECO:0000256" key="2">
    <source>
        <dbReference type="ARBA" id="ARBA00022759"/>
    </source>
</evidence>
<dbReference type="InterPro" id="IPR016071">
    <property type="entry name" value="Staphylococal_nuclease_OB-fold"/>
</dbReference>
<dbReference type="SMART" id="SM00318">
    <property type="entry name" value="SNc"/>
    <property type="match status" value="1"/>
</dbReference>
<reference evidence="6 7" key="1">
    <citation type="journal article" date="2020" name="Microbiome">
        <title>Single-cell genomics of uncultured bacteria reveals dietary fiber responders in the mouse gut microbiota.</title>
        <authorList>
            <person name="Chijiiwa R."/>
            <person name="Hosokawa M."/>
            <person name="Kogawa M."/>
            <person name="Nishikawa Y."/>
            <person name="Ide K."/>
            <person name="Sakanashi C."/>
            <person name="Takahashi K."/>
            <person name="Takeyama H."/>
        </authorList>
    </citation>
    <scope>NUCLEOTIDE SEQUENCE [LARGE SCALE GENOMIC DNA]</scope>
    <source>
        <strain evidence="6">IMSAGC_017</strain>
    </source>
</reference>
<keyword evidence="3 6" id="KW-0378">Hydrolase</keyword>
<dbReference type="EC" id="3.1.31.1" evidence="6"/>
<dbReference type="InterPro" id="IPR035437">
    <property type="entry name" value="SNase_OB-fold_sf"/>
</dbReference>
<dbReference type="Pfam" id="PF00565">
    <property type="entry name" value="SNase"/>
    <property type="match status" value="1"/>
</dbReference>
<evidence type="ECO:0000259" key="5">
    <source>
        <dbReference type="PROSITE" id="PS50830"/>
    </source>
</evidence>
<dbReference type="PANTHER" id="PTHR12302:SF3">
    <property type="entry name" value="SERINE_THREONINE-PROTEIN KINASE 31"/>
    <property type="match status" value="1"/>
</dbReference>
<evidence type="ECO:0000256" key="3">
    <source>
        <dbReference type="ARBA" id="ARBA00022801"/>
    </source>
</evidence>
<accession>A0A829ZCW6</accession>
<sequence>MSKQIKLRKKDYRKLLHSWIGILVVIGVLGYNYYQSNKSIEPGKRFEVTLNKCVDGDTAWFDINGEKTKVRFLYIDTPESTKEIEPYGKEASEYTKEQLSNASKIELELNVDGNTTDKYDRLLAWVFVDGELLQEKLASKGLVEKFYDYGYDYTYKSEIIEADKRAKNKRCGIYS</sequence>
<dbReference type="PANTHER" id="PTHR12302">
    <property type="entry name" value="EBNA2 BINDING PROTEIN P100"/>
    <property type="match status" value="1"/>
</dbReference>
<keyword evidence="4" id="KW-1133">Transmembrane helix</keyword>
<dbReference type="SUPFAM" id="SSF50199">
    <property type="entry name" value="Staphylococcal nuclease"/>
    <property type="match status" value="1"/>
</dbReference>
<feature type="transmembrane region" description="Helical" evidence="4">
    <location>
        <begin position="15"/>
        <end position="34"/>
    </location>
</feature>
<keyword evidence="2" id="KW-0255">Endonuclease</keyword>
<evidence type="ECO:0000256" key="1">
    <source>
        <dbReference type="ARBA" id="ARBA00022722"/>
    </source>
</evidence>
<dbReference type="RefSeq" id="WP_172473075.1">
    <property type="nucleotide sequence ID" value="NZ_BLMI01000238.1"/>
</dbReference>
<evidence type="ECO:0000313" key="6">
    <source>
        <dbReference type="EMBL" id="GFI41896.1"/>
    </source>
</evidence>
<comment type="caution">
    <text evidence="6">The sequence shown here is derived from an EMBL/GenBank/DDBJ whole genome shotgun (WGS) entry which is preliminary data.</text>
</comment>
<keyword evidence="1" id="KW-0540">Nuclease</keyword>
<dbReference type="Gene3D" id="2.40.50.90">
    <property type="match status" value="1"/>
</dbReference>
<proteinExistence type="predicted"/>
<evidence type="ECO:0000313" key="7">
    <source>
        <dbReference type="Proteomes" id="UP000490821"/>
    </source>
</evidence>
<protein>
    <submittedName>
        <fullName evidence="6">Thermonuclease</fullName>
        <ecNumber evidence="6">3.1.31.1</ecNumber>
    </submittedName>
</protein>
<keyword evidence="4" id="KW-0472">Membrane</keyword>